<evidence type="ECO:0000313" key="1">
    <source>
        <dbReference type="EMBL" id="SUJ19084.1"/>
    </source>
</evidence>
<dbReference type="Proteomes" id="UP000254893">
    <property type="component" value="Unassembled WGS sequence"/>
</dbReference>
<dbReference type="AlphaFoldDB" id="A0A380CHG5"/>
<gene>
    <name evidence="1" type="ORF">NCTC11388_02824</name>
</gene>
<proteinExistence type="predicted"/>
<sequence>MEELKKYILASLSCDFGVNGVKTANSVKDLISLLKSPQGIEFCMENSFPSLDILKVYESDLLASGVYLQGKYSLENPNLVIAFGGTIGIHLDGYTVCQVYGTNDAQINVFGNDSSIAMVEVHGDANVFVQQLDESSINVFQKS</sequence>
<evidence type="ECO:0000313" key="2">
    <source>
        <dbReference type="Proteomes" id="UP000254893"/>
    </source>
</evidence>
<reference evidence="1 2" key="1">
    <citation type="submission" date="2018-06" db="EMBL/GenBank/DDBJ databases">
        <authorList>
            <consortium name="Pathogen Informatics"/>
            <person name="Doyle S."/>
        </authorList>
    </citation>
    <scope>NUCLEOTIDE SEQUENCE [LARGE SCALE GENOMIC DNA]</scope>
    <source>
        <strain evidence="1 2">NCTC11388</strain>
    </source>
</reference>
<protein>
    <submittedName>
        <fullName evidence="1">Uncharacterized protein</fullName>
    </submittedName>
</protein>
<organism evidence="1 2">
    <name type="scientific">Sphingobacterium spiritivorum</name>
    <name type="common">Flavobacterium spiritivorum</name>
    <dbReference type="NCBI Taxonomy" id="258"/>
    <lineage>
        <taxon>Bacteria</taxon>
        <taxon>Pseudomonadati</taxon>
        <taxon>Bacteroidota</taxon>
        <taxon>Sphingobacteriia</taxon>
        <taxon>Sphingobacteriales</taxon>
        <taxon>Sphingobacteriaceae</taxon>
        <taxon>Sphingobacterium</taxon>
    </lineage>
</organism>
<accession>A0A380CHG5</accession>
<dbReference type="EMBL" id="UGYW01000002">
    <property type="protein sequence ID" value="SUJ19084.1"/>
    <property type="molecule type" value="Genomic_DNA"/>
</dbReference>
<dbReference type="RefSeq" id="WP_115170564.1">
    <property type="nucleotide sequence ID" value="NZ_UGYW01000002.1"/>
</dbReference>
<name>A0A380CHG5_SPHSI</name>